<evidence type="ECO:0000256" key="2">
    <source>
        <dbReference type="ARBA" id="ARBA00022980"/>
    </source>
</evidence>
<evidence type="ECO:0000256" key="4">
    <source>
        <dbReference type="ARBA" id="ARBA00035287"/>
    </source>
</evidence>
<dbReference type="PANTHER" id="PTHR12059">
    <property type="entry name" value="RIBOSOMAL PROTEIN L23-RELATED"/>
    <property type="match status" value="1"/>
</dbReference>
<accession>A0A2P6V8P8</accession>
<evidence type="ECO:0000256" key="3">
    <source>
        <dbReference type="ARBA" id="ARBA00023274"/>
    </source>
</evidence>
<evidence type="ECO:0000313" key="8">
    <source>
        <dbReference type="Proteomes" id="UP000239649"/>
    </source>
</evidence>
<evidence type="ECO:0000256" key="1">
    <source>
        <dbReference type="ARBA" id="ARBA00006700"/>
    </source>
</evidence>
<organism evidence="7 8">
    <name type="scientific">Micractinium conductrix</name>
    <dbReference type="NCBI Taxonomy" id="554055"/>
    <lineage>
        <taxon>Eukaryota</taxon>
        <taxon>Viridiplantae</taxon>
        <taxon>Chlorophyta</taxon>
        <taxon>core chlorophytes</taxon>
        <taxon>Trebouxiophyceae</taxon>
        <taxon>Chlorellales</taxon>
        <taxon>Chlorellaceae</taxon>
        <taxon>Chlorella clade</taxon>
        <taxon>Micractinium</taxon>
    </lineage>
</organism>
<comment type="caution">
    <text evidence="7">The sequence shown here is derived from an EMBL/GenBank/DDBJ whole genome shotgun (WGS) entry which is preliminary data.</text>
</comment>
<dbReference type="OrthoDB" id="275582at2759"/>
<feature type="compositionally biased region" description="Low complexity" evidence="6">
    <location>
        <begin position="706"/>
        <end position="715"/>
    </location>
</feature>
<protein>
    <recommendedName>
        <fullName evidence="4">Large ribosomal subunit protein uL23c</fullName>
    </recommendedName>
    <alternativeName>
        <fullName evidence="5">Large ribosomal subunit protein uL23m</fullName>
    </alternativeName>
</protein>
<comment type="similarity">
    <text evidence="1">Belongs to the universal ribosomal protein uL23 family.</text>
</comment>
<dbReference type="Gene3D" id="3.30.70.330">
    <property type="match status" value="1"/>
</dbReference>
<evidence type="ECO:0000256" key="6">
    <source>
        <dbReference type="SAM" id="MobiDB-lite"/>
    </source>
</evidence>
<dbReference type="AlphaFoldDB" id="A0A2P6V8P8"/>
<dbReference type="InterPro" id="IPR012677">
    <property type="entry name" value="Nucleotide-bd_a/b_plait_sf"/>
</dbReference>
<feature type="region of interest" description="Disordered" evidence="6">
    <location>
        <begin position="609"/>
        <end position="647"/>
    </location>
</feature>
<evidence type="ECO:0000256" key="5">
    <source>
        <dbReference type="ARBA" id="ARBA00039977"/>
    </source>
</evidence>
<keyword evidence="8" id="KW-1185">Reference proteome</keyword>
<gene>
    <name evidence="7" type="ORF">C2E20_6136</name>
</gene>
<dbReference type="Pfam" id="PF00276">
    <property type="entry name" value="Ribosomal_L23"/>
    <property type="match status" value="1"/>
</dbReference>
<feature type="region of interest" description="Disordered" evidence="6">
    <location>
        <begin position="96"/>
        <end position="141"/>
    </location>
</feature>
<feature type="compositionally biased region" description="Gly residues" evidence="6">
    <location>
        <begin position="635"/>
        <end position="644"/>
    </location>
</feature>
<dbReference type="EMBL" id="LHPF02000020">
    <property type="protein sequence ID" value="PSC70457.1"/>
    <property type="molecule type" value="Genomic_DNA"/>
</dbReference>
<keyword evidence="2" id="KW-0689">Ribosomal protein</keyword>
<dbReference type="GO" id="GO:0005762">
    <property type="term" value="C:mitochondrial large ribosomal subunit"/>
    <property type="evidence" value="ECO:0007669"/>
    <property type="project" value="TreeGrafter"/>
</dbReference>
<feature type="compositionally biased region" description="Polar residues" evidence="6">
    <location>
        <begin position="96"/>
        <end position="112"/>
    </location>
</feature>
<dbReference type="SUPFAM" id="SSF54189">
    <property type="entry name" value="Ribosomal proteins S24e, L23 and L15e"/>
    <property type="match status" value="1"/>
</dbReference>
<dbReference type="GO" id="GO:0003735">
    <property type="term" value="F:structural constituent of ribosome"/>
    <property type="evidence" value="ECO:0007669"/>
    <property type="project" value="InterPro"/>
</dbReference>
<proteinExistence type="inferred from homology"/>
<reference evidence="7 8" key="1">
    <citation type="journal article" date="2018" name="Plant J.">
        <title>Genome sequences of Chlorella sorokiniana UTEX 1602 and Micractinium conductrix SAG 241.80: implications to maltose excretion by a green alga.</title>
        <authorList>
            <person name="Arriola M.B."/>
            <person name="Velmurugan N."/>
            <person name="Zhang Y."/>
            <person name="Plunkett M.H."/>
            <person name="Hondzo H."/>
            <person name="Barney B.M."/>
        </authorList>
    </citation>
    <scope>NUCLEOTIDE SEQUENCE [LARGE SCALE GENOMIC DNA]</scope>
    <source>
        <strain evidence="7 8">SAG 241.80</strain>
    </source>
</reference>
<keyword evidence="3" id="KW-0687">Ribonucleoprotein</keyword>
<dbReference type="Proteomes" id="UP000239649">
    <property type="component" value="Unassembled WGS sequence"/>
</dbReference>
<evidence type="ECO:0000313" key="7">
    <source>
        <dbReference type="EMBL" id="PSC70457.1"/>
    </source>
</evidence>
<dbReference type="PANTHER" id="PTHR12059:SF5">
    <property type="entry name" value="LARGE RIBOSOMAL SUBUNIT PROTEIN UL23M"/>
    <property type="match status" value="1"/>
</dbReference>
<sequence>MWRRLPAYLPNLRLQLQPLSEAQQAIFERTGFLRELVFKTAPSVSKPEIKAFLESVYGLNVAKVNTLNVEGKKKRGKHGFFRRPDFKKAFVTLNPTEASKQASQQRTTQPAMQHSGGLPPRPPSVAAVPGPGLPDPLDGHPVYVSHEERKEISDRKPGRKSSGHTYVVKFYLVDMQGLEHLAATGEDQGDAHYLYENSTGFPFLRANNKNDVRFWLDGIIHRSTDRAGAHIHVVEDEVPADPNKIHLPKFVGHTQDKKELADGRHRIEWYLLDEAEGSHLAIVGEEKETRDGHYLYRTQGIFDKALPLQVGNQREVDRWIDIMVTHGGIAPAGASGKAAAGEGGPTPAFSGARGGSRASQHARASGQPKAAGAKHDLLRQATSNAKKQKTVAGRLVDPDQEAREAVAAELQRWAQEEAQKRECAKRQALAYATDSLAGKEASAVKRCLAVLQQAAASAAFLPPAPGTGRGAASAGSHQQQQNLVDTLAALRELSHLYAPLSLVAMPELRDCLATLQQHQRPEIAQLAGGALEQWLRTAVAQAQVLMDPRYCEDPRSVLEAQLGSREVMDPVVAALTHRKMQPPPAAQPYERPASRLGQTATLGVALAGGAGGAAQSTPGGALSSRPSEASLQGLGEPGTGGEAMGGAAHAAGLASALAAQTAERRRLNLEVSDSPGAVLTAAGMRRQQQLSVSSSDEEEEEDREAAAAAAAAAAPPDDDPSSPPHSSELLAGGSDGALAVRGGRAGSSGGLTYAASVDLINAPIEDMASEQAEMLD</sequence>
<dbReference type="InterPro" id="IPR012678">
    <property type="entry name" value="Ribosomal_uL23/eL15/eS24_sf"/>
</dbReference>
<name>A0A2P6V8P8_9CHLO</name>
<feature type="region of interest" description="Disordered" evidence="6">
    <location>
        <begin position="333"/>
        <end position="374"/>
    </location>
</feature>
<feature type="region of interest" description="Disordered" evidence="6">
    <location>
        <begin position="678"/>
        <end position="745"/>
    </location>
</feature>
<dbReference type="STRING" id="554055.A0A2P6V8P8"/>
<dbReference type="InterPro" id="IPR013025">
    <property type="entry name" value="Ribosomal_uL23-like"/>
</dbReference>
<dbReference type="GO" id="GO:0032543">
    <property type="term" value="P:mitochondrial translation"/>
    <property type="evidence" value="ECO:0007669"/>
    <property type="project" value="TreeGrafter"/>
</dbReference>